<protein>
    <submittedName>
        <fullName evidence="2">FkbM family methyltransferase</fullName>
    </submittedName>
</protein>
<dbReference type="CDD" id="cd02440">
    <property type="entry name" value="AdoMet_MTases"/>
    <property type="match status" value="1"/>
</dbReference>
<evidence type="ECO:0000259" key="1">
    <source>
        <dbReference type="Pfam" id="PF05050"/>
    </source>
</evidence>
<dbReference type="GO" id="GO:0032259">
    <property type="term" value="P:methylation"/>
    <property type="evidence" value="ECO:0007669"/>
    <property type="project" value="UniProtKB-KW"/>
</dbReference>
<organism evidence="2 3">
    <name type="scientific">Azotobacter chroococcum</name>
    <dbReference type="NCBI Taxonomy" id="353"/>
    <lineage>
        <taxon>Bacteria</taxon>
        <taxon>Pseudomonadati</taxon>
        <taxon>Pseudomonadota</taxon>
        <taxon>Gammaproteobacteria</taxon>
        <taxon>Pseudomonadales</taxon>
        <taxon>Pseudomonadaceae</taxon>
        <taxon>Azotobacter</taxon>
    </lineage>
</organism>
<dbReference type="PANTHER" id="PTHR34203">
    <property type="entry name" value="METHYLTRANSFERASE, FKBM FAMILY PROTEIN"/>
    <property type="match status" value="1"/>
</dbReference>
<feature type="domain" description="Methyltransferase FkbM" evidence="1">
    <location>
        <begin position="90"/>
        <end position="246"/>
    </location>
</feature>
<dbReference type="InterPro" id="IPR006342">
    <property type="entry name" value="FkbM_mtfrase"/>
</dbReference>
<accession>A0A4R1PT03</accession>
<dbReference type="NCBIfam" id="TIGR01444">
    <property type="entry name" value="fkbM_fam"/>
    <property type="match status" value="1"/>
</dbReference>
<dbReference type="EMBL" id="SMMU01000022">
    <property type="protein sequence ID" value="TCL28119.1"/>
    <property type="molecule type" value="Genomic_DNA"/>
</dbReference>
<comment type="caution">
    <text evidence="2">The sequence shown here is derived from an EMBL/GenBank/DDBJ whole genome shotgun (WGS) entry which is preliminary data.</text>
</comment>
<name>A0A4R1PT03_9GAMM</name>
<reference evidence="2 3" key="1">
    <citation type="submission" date="2019-03" db="EMBL/GenBank/DDBJ databases">
        <title>Genomic Encyclopedia of Type Strains, Phase IV (KMG-IV): sequencing the most valuable type-strain genomes for metagenomic binning, comparative biology and taxonomic classification.</title>
        <authorList>
            <person name="Goeker M."/>
        </authorList>
    </citation>
    <scope>NUCLEOTIDE SEQUENCE [LARGE SCALE GENOMIC DNA]</scope>
    <source>
        <strain evidence="2 3">DSM 2286</strain>
    </source>
</reference>
<evidence type="ECO:0000313" key="3">
    <source>
        <dbReference type="Proteomes" id="UP000295169"/>
    </source>
</evidence>
<keyword evidence="2" id="KW-0489">Methyltransferase</keyword>
<evidence type="ECO:0000313" key="2">
    <source>
        <dbReference type="EMBL" id="TCL28119.1"/>
    </source>
</evidence>
<dbReference type="GO" id="GO:0008168">
    <property type="term" value="F:methyltransferase activity"/>
    <property type="evidence" value="ECO:0007669"/>
    <property type="project" value="UniProtKB-KW"/>
</dbReference>
<gene>
    <name evidence="2" type="ORF">EV691_1222</name>
</gene>
<dbReference type="SUPFAM" id="SSF53335">
    <property type="entry name" value="S-adenosyl-L-methionine-dependent methyltransferases"/>
    <property type="match status" value="1"/>
</dbReference>
<dbReference type="RefSeq" id="WP_131298406.1">
    <property type="nucleotide sequence ID" value="NZ_JBHLST010000110.1"/>
</dbReference>
<dbReference type="InterPro" id="IPR029063">
    <property type="entry name" value="SAM-dependent_MTases_sf"/>
</dbReference>
<dbReference type="Proteomes" id="UP000295169">
    <property type="component" value="Unassembled WGS sequence"/>
</dbReference>
<proteinExistence type="predicted"/>
<dbReference type="Pfam" id="PF05050">
    <property type="entry name" value="Methyltransf_21"/>
    <property type="match status" value="1"/>
</dbReference>
<dbReference type="PANTHER" id="PTHR34203:SF15">
    <property type="entry name" value="SLL1173 PROTEIN"/>
    <property type="match status" value="1"/>
</dbReference>
<dbReference type="Gene3D" id="3.40.50.150">
    <property type="entry name" value="Vaccinia Virus protein VP39"/>
    <property type="match status" value="1"/>
</dbReference>
<keyword evidence="2" id="KW-0808">Transferase</keyword>
<sequence length="270" mass="29770">MASVKEMIAPVVPERLKMVIRPWYRALQGSAHEGPPDRPAGLAIGSFGGFELAYRKGTADEEVIKHSFDDDIFFAGVPEYQPGAADVIIDIGAHIGTFSLLAASKVKHGKVYAIEASEESFSLLRINVALNQCANISVHHLAMADRDGTCTLYHDIGNWGHSTVKKLSKSSEIVESCSLSSFLEKNRIEECQFMKLNCEGGEFPILLSSSNSVLQRFGTILVLYHCDLWGKNTADDLVRHLESSGFNCVVRNRSKMRGWIIATRAAKTMH</sequence>
<dbReference type="InterPro" id="IPR052514">
    <property type="entry name" value="SAM-dependent_MTase"/>
</dbReference>
<dbReference type="AlphaFoldDB" id="A0A4R1PT03"/>